<evidence type="ECO:0000256" key="9">
    <source>
        <dbReference type="ARBA" id="ARBA00023136"/>
    </source>
</evidence>
<keyword evidence="5 12" id="KW-0812">Transmembrane</keyword>
<accession>A0A7R8UVD6</accession>
<evidence type="ECO:0000256" key="5">
    <source>
        <dbReference type="ARBA" id="ARBA00022692"/>
    </source>
</evidence>
<evidence type="ECO:0000313" key="15">
    <source>
        <dbReference type="Proteomes" id="UP000594454"/>
    </source>
</evidence>
<keyword evidence="15" id="KW-1185">Reference proteome</keyword>
<evidence type="ECO:0000256" key="10">
    <source>
        <dbReference type="ARBA" id="ARBA00023201"/>
    </source>
</evidence>
<evidence type="ECO:0000256" key="13">
    <source>
        <dbReference type="SAM" id="Phobius"/>
    </source>
</evidence>
<evidence type="ECO:0000256" key="4">
    <source>
        <dbReference type="ARBA" id="ARBA00022461"/>
    </source>
</evidence>
<dbReference type="OrthoDB" id="8058243at2759"/>
<dbReference type="GO" id="GO:0005886">
    <property type="term" value="C:plasma membrane"/>
    <property type="evidence" value="ECO:0007669"/>
    <property type="project" value="TreeGrafter"/>
</dbReference>
<dbReference type="EMBL" id="LR899012">
    <property type="protein sequence ID" value="CAD7087313.1"/>
    <property type="molecule type" value="Genomic_DNA"/>
</dbReference>
<sequence>MASLQLGPPTKQNSTSLESTFRTFSNRFLKKTSIQFLDNICSKDSRGASRVFYLLVLVLLISLSSYYTVELYTKWTNRPILLTDSSKEMSITSLPFPAVTICNLNLAKRSIAEKIERYTWDFVRLKTICKEQIDLSWANATNATEWEAFREFINRVTQPCDEMILTCRYGSTFQNCSEIFETVITDQGVCCKFNSLHPDFIFQNNRSDQITYRNLSLHTPVRFIPETGYEDILPEDYYPRKVQGMGVPMGLTLVLNASLNEYYCSSSRSFGFKIRLHIPSDTPRVADYAKLIPTKYETRVLITPSYRDTAQAVRSLPVTARNCLYNSESDLEYFQIYSSNNCELECTSKIMEEECGCVQTYLPRSSNKTITCGLKDFICSQRVEKELSGLVNPRRKCKDCLWSCSFIDFDETISRSRLMENAPMLNEVLPGGYNVSELAVVHFYYNRKTMRVTRMEAYLGFLDFFSNSGGIYSLFLGFSILSLIELFYFATLFVMKIIRWRRQNRKMEYNMSNLPKIIYCTSRNEITGRKSIHSY</sequence>
<dbReference type="PANTHER" id="PTHR11690:SF243">
    <property type="entry name" value="PICKPOCKET 12-RELATED"/>
    <property type="match status" value="1"/>
</dbReference>
<organism evidence="14 15">
    <name type="scientific">Hermetia illucens</name>
    <name type="common">Black soldier fly</name>
    <dbReference type="NCBI Taxonomy" id="343691"/>
    <lineage>
        <taxon>Eukaryota</taxon>
        <taxon>Metazoa</taxon>
        <taxon>Ecdysozoa</taxon>
        <taxon>Arthropoda</taxon>
        <taxon>Hexapoda</taxon>
        <taxon>Insecta</taxon>
        <taxon>Pterygota</taxon>
        <taxon>Neoptera</taxon>
        <taxon>Endopterygota</taxon>
        <taxon>Diptera</taxon>
        <taxon>Brachycera</taxon>
        <taxon>Stratiomyomorpha</taxon>
        <taxon>Stratiomyidae</taxon>
        <taxon>Hermetiinae</taxon>
        <taxon>Hermetia</taxon>
    </lineage>
</organism>
<dbReference type="AlphaFoldDB" id="A0A7R8UVD6"/>
<keyword evidence="11 12" id="KW-0407">Ion channel</keyword>
<dbReference type="InterPro" id="IPR001873">
    <property type="entry name" value="ENaC"/>
</dbReference>
<evidence type="ECO:0000256" key="7">
    <source>
        <dbReference type="ARBA" id="ARBA00023053"/>
    </source>
</evidence>
<evidence type="ECO:0000256" key="6">
    <source>
        <dbReference type="ARBA" id="ARBA00022989"/>
    </source>
</evidence>
<protein>
    <recommendedName>
        <fullName evidence="16">Pickpocket protein 28</fullName>
    </recommendedName>
</protein>
<evidence type="ECO:0000256" key="8">
    <source>
        <dbReference type="ARBA" id="ARBA00023065"/>
    </source>
</evidence>
<evidence type="ECO:0000256" key="11">
    <source>
        <dbReference type="ARBA" id="ARBA00023303"/>
    </source>
</evidence>
<feature type="transmembrane region" description="Helical" evidence="13">
    <location>
        <begin position="51"/>
        <end position="69"/>
    </location>
</feature>
<dbReference type="PANTHER" id="PTHR11690">
    <property type="entry name" value="AMILORIDE-SENSITIVE SODIUM CHANNEL-RELATED"/>
    <property type="match status" value="1"/>
</dbReference>
<keyword evidence="4 12" id="KW-0894">Sodium channel</keyword>
<keyword evidence="9 13" id="KW-0472">Membrane</keyword>
<comment type="similarity">
    <text evidence="2 12">Belongs to the amiloride-sensitive sodium channel (TC 1.A.6) family.</text>
</comment>
<dbReference type="InParanoid" id="A0A7R8UVD6"/>
<evidence type="ECO:0000256" key="3">
    <source>
        <dbReference type="ARBA" id="ARBA00022448"/>
    </source>
</evidence>
<evidence type="ECO:0008006" key="16">
    <source>
        <dbReference type="Google" id="ProtNLM"/>
    </source>
</evidence>
<keyword evidence="3 12" id="KW-0813">Transport</keyword>
<evidence type="ECO:0000256" key="2">
    <source>
        <dbReference type="ARBA" id="ARBA00007193"/>
    </source>
</evidence>
<proteinExistence type="inferred from homology"/>
<keyword evidence="6 13" id="KW-1133">Transmembrane helix</keyword>
<feature type="transmembrane region" description="Helical" evidence="13">
    <location>
        <begin position="480"/>
        <end position="498"/>
    </location>
</feature>
<dbReference type="PRINTS" id="PR01078">
    <property type="entry name" value="AMINACHANNEL"/>
</dbReference>
<keyword evidence="8 12" id="KW-0406">Ion transport</keyword>
<dbReference type="Proteomes" id="UP000594454">
    <property type="component" value="Chromosome 4"/>
</dbReference>
<evidence type="ECO:0000256" key="12">
    <source>
        <dbReference type="RuleBase" id="RU000679"/>
    </source>
</evidence>
<comment type="subcellular location">
    <subcellularLocation>
        <location evidence="1">Membrane</location>
        <topology evidence="1">Multi-pass membrane protein</topology>
    </subcellularLocation>
</comment>
<name>A0A7R8UVD6_HERIL</name>
<gene>
    <name evidence="14" type="ORF">HERILL_LOCUS10030</name>
</gene>
<evidence type="ECO:0000256" key="1">
    <source>
        <dbReference type="ARBA" id="ARBA00004141"/>
    </source>
</evidence>
<dbReference type="GO" id="GO:0015280">
    <property type="term" value="F:ligand-gated sodium channel activity"/>
    <property type="evidence" value="ECO:0007669"/>
    <property type="project" value="TreeGrafter"/>
</dbReference>
<evidence type="ECO:0000313" key="14">
    <source>
        <dbReference type="EMBL" id="CAD7087313.1"/>
    </source>
</evidence>
<dbReference type="Gene3D" id="2.60.470.10">
    <property type="entry name" value="Acid-sensing ion channels like domains"/>
    <property type="match status" value="1"/>
</dbReference>
<keyword evidence="10 12" id="KW-0739">Sodium transport</keyword>
<keyword evidence="7" id="KW-0915">Sodium</keyword>
<dbReference type="Gene3D" id="1.10.287.770">
    <property type="entry name" value="YojJ-like"/>
    <property type="match status" value="1"/>
</dbReference>
<dbReference type="Pfam" id="PF00858">
    <property type="entry name" value="ASC"/>
    <property type="match status" value="1"/>
</dbReference>
<reference evidence="14 15" key="1">
    <citation type="submission" date="2020-11" db="EMBL/GenBank/DDBJ databases">
        <authorList>
            <person name="Wallbank WR R."/>
            <person name="Pardo Diaz C."/>
            <person name="Kozak K."/>
            <person name="Martin S."/>
            <person name="Jiggins C."/>
            <person name="Moest M."/>
            <person name="Warren A I."/>
            <person name="Generalovic N T."/>
            <person name="Byers J.R.P. K."/>
            <person name="Montejo-Kovacevich G."/>
            <person name="Yen C E."/>
        </authorList>
    </citation>
    <scope>NUCLEOTIDE SEQUENCE [LARGE SCALE GENOMIC DNA]</scope>
</reference>